<evidence type="ECO:0000313" key="1">
    <source>
        <dbReference type="EMBL" id="ART99177.1"/>
    </source>
</evidence>
<proteinExistence type="predicted"/>
<sequence length="90" mass="10712">MKKDENLKNEFKLASADKLGKFENNSKKIKLGYFAKYNAIATYQDDKLNNITFYMPNWKAEKVHELFKARIENKNFNLYHCKGVRVVKIY</sequence>
<evidence type="ECO:0000313" key="2">
    <source>
        <dbReference type="Proteomes" id="UP000195798"/>
    </source>
</evidence>
<dbReference type="Proteomes" id="UP000195798">
    <property type="component" value="Chromosome"/>
</dbReference>
<protein>
    <submittedName>
        <fullName evidence="1">Uncharacterized protein</fullName>
    </submittedName>
</protein>
<organism evidence="1 2">
    <name type="scientific">Lactobacillus gasseri</name>
    <dbReference type="NCBI Taxonomy" id="1596"/>
    <lineage>
        <taxon>Bacteria</taxon>
        <taxon>Bacillati</taxon>
        <taxon>Bacillota</taxon>
        <taxon>Bacilli</taxon>
        <taxon>Lactobacillales</taxon>
        <taxon>Lactobacillaceae</taxon>
        <taxon>Lactobacillus</taxon>
    </lineage>
</organism>
<reference evidence="1 2" key="1">
    <citation type="submission" date="2017-05" db="EMBL/GenBank/DDBJ databases">
        <authorList>
            <person name="Oh N.-S."/>
        </authorList>
    </citation>
    <scope>NUCLEOTIDE SEQUENCE [LARGE SCALE GENOMIC DNA]</scope>
    <source>
        <strain evidence="1 2">4M13</strain>
    </source>
</reference>
<dbReference type="RefSeq" id="WP_065169600.1">
    <property type="nucleotide sequence ID" value="NZ_CP021427.1"/>
</dbReference>
<dbReference type="EMBL" id="CP021427">
    <property type="protein sequence ID" value="ART99177.1"/>
    <property type="molecule type" value="Genomic_DNA"/>
</dbReference>
<name>A0AB33CBW8_LACGS</name>
<accession>A0AB33CBW8</accession>
<dbReference type="AlphaFoldDB" id="A0AB33CBW8"/>
<gene>
    <name evidence="1" type="ORF">CCE30_09925</name>
</gene>